<dbReference type="InterPro" id="IPR013083">
    <property type="entry name" value="Znf_RING/FYVE/PHD"/>
</dbReference>
<accession>A0AAW2Z1P0</accession>
<keyword evidence="4 6" id="KW-0863">Zinc-finger</keyword>
<name>A0AAW2Z1P0_9EUKA</name>
<dbReference type="PROSITE" id="PS00518">
    <property type="entry name" value="ZF_RING_1"/>
    <property type="match status" value="1"/>
</dbReference>
<evidence type="ECO:0000256" key="8">
    <source>
        <dbReference type="SAM" id="MobiDB-lite"/>
    </source>
</evidence>
<dbReference type="SUPFAM" id="SSF57850">
    <property type="entry name" value="RING/U-box"/>
    <property type="match status" value="1"/>
</dbReference>
<evidence type="ECO:0000256" key="6">
    <source>
        <dbReference type="PROSITE-ProRule" id="PRU00175"/>
    </source>
</evidence>
<feature type="compositionally biased region" description="Basic and acidic residues" evidence="8">
    <location>
        <begin position="280"/>
        <end position="289"/>
    </location>
</feature>
<dbReference type="Pfam" id="PF00097">
    <property type="entry name" value="zf-C3HC4"/>
    <property type="match status" value="1"/>
</dbReference>
<evidence type="ECO:0000256" key="7">
    <source>
        <dbReference type="SAM" id="Coils"/>
    </source>
</evidence>
<comment type="caution">
    <text evidence="10">The sequence shown here is derived from an EMBL/GenBank/DDBJ whole genome shotgun (WGS) entry which is preliminary data.</text>
</comment>
<feature type="compositionally biased region" description="Basic residues" evidence="8">
    <location>
        <begin position="10"/>
        <end position="19"/>
    </location>
</feature>
<dbReference type="PROSITE" id="PS50089">
    <property type="entry name" value="ZF_RING_2"/>
    <property type="match status" value="1"/>
</dbReference>
<keyword evidence="2" id="KW-0963">Cytoplasm</keyword>
<dbReference type="GO" id="GO:0000976">
    <property type="term" value="F:transcription cis-regulatory region binding"/>
    <property type="evidence" value="ECO:0007669"/>
    <property type="project" value="TreeGrafter"/>
</dbReference>
<dbReference type="SMART" id="SM00184">
    <property type="entry name" value="RING"/>
    <property type="match status" value="1"/>
</dbReference>
<comment type="subcellular location">
    <subcellularLocation>
        <location evidence="1">Cytoplasm</location>
    </subcellularLocation>
</comment>
<feature type="region of interest" description="Disordered" evidence="8">
    <location>
        <begin position="280"/>
        <end position="318"/>
    </location>
</feature>
<dbReference type="InterPro" id="IPR018957">
    <property type="entry name" value="Znf_C3HC4_RING-type"/>
</dbReference>
<dbReference type="Proteomes" id="UP001431209">
    <property type="component" value="Unassembled WGS sequence"/>
</dbReference>
<evidence type="ECO:0000313" key="11">
    <source>
        <dbReference type="Proteomes" id="UP001431209"/>
    </source>
</evidence>
<organism evidence="10 11">
    <name type="scientific">Acrasis kona</name>
    <dbReference type="NCBI Taxonomy" id="1008807"/>
    <lineage>
        <taxon>Eukaryota</taxon>
        <taxon>Discoba</taxon>
        <taxon>Heterolobosea</taxon>
        <taxon>Tetramitia</taxon>
        <taxon>Eutetramitia</taxon>
        <taxon>Acrasidae</taxon>
        <taxon>Acrasis</taxon>
    </lineage>
</organism>
<proteinExistence type="predicted"/>
<keyword evidence="11" id="KW-1185">Reference proteome</keyword>
<dbReference type="PANTHER" id="PTHR12983">
    <property type="entry name" value="RING FINGER 10 FAMILY MEMBER"/>
    <property type="match status" value="1"/>
</dbReference>
<evidence type="ECO:0000256" key="2">
    <source>
        <dbReference type="ARBA" id="ARBA00022490"/>
    </source>
</evidence>
<evidence type="ECO:0000256" key="4">
    <source>
        <dbReference type="ARBA" id="ARBA00022771"/>
    </source>
</evidence>
<dbReference type="CDD" id="cd16536">
    <property type="entry name" value="RING-HC_RNF10"/>
    <property type="match status" value="1"/>
</dbReference>
<dbReference type="GO" id="GO:0008270">
    <property type="term" value="F:zinc ion binding"/>
    <property type="evidence" value="ECO:0007669"/>
    <property type="project" value="UniProtKB-KW"/>
</dbReference>
<evidence type="ECO:0000256" key="3">
    <source>
        <dbReference type="ARBA" id="ARBA00022723"/>
    </source>
</evidence>
<keyword evidence="7" id="KW-0175">Coiled coil</keyword>
<keyword evidence="5" id="KW-0862">Zinc</keyword>
<protein>
    <recommendedName>
        <fullName evidence="9">RING-type domain-containing protein</fullName>
    </recommendedName>
</protein>
<feature type="region of interest" description="Disordered" evidence="8">
    <location>
        <begin position="1"/>
        <end position="22"/>
    </location>
</feature>
<gene>
    <name evidence="10" type="ORF">AKO1_014721</name>
</gene>
<evidence type="ECO:0000259" key="9">
    <source>
        <dbReference type="PROSITE" id="PS50089"/>
    </source>
</evidence>
<dbReference type="Gene3D" id="3.30.40.10">
    <property type="entry name" value="Zinc/RING finger domain, C3HC4 (zinc finger)"/>
    <property type="match status" value="1"/>
</dbReference>
<feature type="compositionally biased region" description="Low complexity" evidence="8">
    <location>
        <begin position="580"/>
        <end position="589"/>
    </location>
</feature>
<dbReference type="InterPro" id="IPR039739">
    <property type="entry name" value="MAG2/RNF10"/>
</dbReference>
<feature type="coiled-coil region" evidence="7">
    <location>
        <begin position="425"/>
        <end position="455"/>
    </location>
</feature>
<dbReference type="InterPro" id="IPR001841">
    <property type="entry name" value="Znf_RING"/>
</dbReference>
<dbReference type="InterPro" id="IPR017907">
    <property type="entry name" value="Znf_RING_CS"/>
</dbReference>
<sequence>MSFSESSSSSKRKGTKRGQKSLNHLLNFSYERTEYNYDNHHHNRHRYRKPIPKTQDQFVLANFQFVVRPPSQQTNANSGHYLVAKSDPDKLVEWSTIELIRTITKDEVTCPVCLENPVAPKITKCGHTFCYHCILRYLSTSDHNQRKCPMCNDMIELDALKSLQILPATDGELRLLRRPKNSIIPSFVDEEDIFPRYDAPIARFSRYTIIDDIEPIINLELDQIDVALGSSDMAEAVYLELARDQVKTRLVLWKRWASTHLAGTKGNVQKVKLHGHSQEPVHDIFGHDDHDDEDDDAHHHYDDHDPVEEEQAQHKRSKSAALQQKVQNLPYFYFYQSSDGRSTYLYPVNLKMLIQQHDAEMQNLPLTLNCSTFLQDEEIELTHDKRKMYATLRHLPLGADIRFLELDLSSLVSRHVMSDFYKILQTRADRRSRLLQKKRRELEEDQKREEEVLRIREYEREQRMIALSAESFPELSMDEVAEQISIMSNFELSQLQEKAKSKPINNKSNQSWGVKNITKTEVEKMFGTSPQGPPMELQGAWAQRSKTIDQPKPLQKKKTNSNNNFPAPGKNIGGKKKGKTLILSSGLPF</sequence>
<evidence type="ECO:0000256" key="1">
    <source>
        <dbReference type="ARBA" id="ARBA00004496"/>
    </source>
</evidence>
<keyword evidence="3" id="KW-0479">Metal-binding</keyword>
<dbReference type="EMBL" id="JAOPGA020000950">
    <property type="protein sequence ID" value="KAL0483365.1"/>
    <property type="molecule type" value="Genomic_DNA"/>
</dbReference>
<feature type="region of interest" description="Disordered" evidence="8">
    <location>
        <begin position="544"/>
        <end position="589"/>
    </location>
</feature>
<dbReference type="GO" id="GO:0005737">
    <property type="term" value="C:cytoplasm"/>
    <property type="evidence" value="ECO:0007669"/>
    <property type="project" value="UniProtKB-SubCell"/>
</dbReference>
<dbReference type="AlphaFoldDB" id="A0AAW2Z1P0"/>
<evidence type="ECO:0000256" key="5">
    <source>
        <dbReference type="ARBA" id="ARBA00022833"/>
    </source>
</evidence>
<evidence type="ECO:0000313" key="10">
    <source>
        <dbReference type="EMBL" id="KAL0483365.1"/>
    </source>
</evidence>
<dbReference type="GO" id="GO:0045944">
    <property type="term" value="P:positive regulation of transcription by RNA polymerase II"/>
    <property type="evidence" value="ECO:0007669"/>
    <property type="project" value="TreeGrafter"/>
</dbReference>
<dbReference type="PANTHER" id="PTHR12983:SF9">
    <property type="entry name" value="E3 UBIQUITIN-PROTEIN LIGASE RNF10"/>
    <property type="match status" value="1"/>
</dbReference>
<feature type="domain" description="RING-type" evidence="9">
    <location>
        <begin position="110"/>
        <end position="152"/>
    </location>
</feature>
<reference evidence="10 11" key="1">
    <citation type="submission" date="2024-03" db="EMBL/GenBank/DDBJ databases">
        <title>The Acrasis kona genome and developmental transcriptomes reveal deep origins of eukaryotic multicellular pathways.</title>
        <authorList>
            <person name="Sheikh S."/>
            <person name="Fu C.-J."/>
            <person name="Brown M.W."/>
            <person name="Baldauf S.L."/>
        </authorList>
    </citation>
    <scope>NUCLEOTIDE SEQUENCE [LARGE SCALE GENOMIC DNA]</scope>
    <source>
        <strain evidence="10 11">ATCC MYA-3509</strain>
    </source>
</reference>